<keyword evidence="3" id="KW-0732">Signal</keyword>
<dbReference type="PANTHER" id="PTHR47966:SF51">
    <property type="entry name" value="BETA-SITE APP-CLEAVING ENZYME, ISOFORM A-RELATED"/>
    <property type="match status" value="1"/>
</dbReference>
<dbReference type="InterPro" id="IPR034164">
    <property type="entry name" value="Pepsin-like_dom"/>
</dbReference>
<comment type="similarity">
    <text evidence="1">Belongs to the peptidase A1 family.</text>
</comment>
<keyword evidence="6" id="KW-1185">Reference proteome</keyword>
<dbReference type="Proteomes" id="UP001163828">
    <property type="component" value="Unassembled WGS sequence"/>
</dbReference>
<dbReference type="PANTHER" id="PTHR47966">
    <property type="entry name" value="BETA-SITE APP-CLEAVING ENZYME, ISOFORM A-RELATED"/>
    <property type="match status" value="1"/>
</dbReference>
<evidence type="ECO:0000256" key="3">
    <source>
        <dbReference type="SAM" id="SignalP"/>
    </source>
</evidence>
<dbReference type="Gene3D" id="2.40.70.10">
    <property type="entry name" value="Acid Proteases"/>
    <property type="match status" value="2"/>
</dbReference>
<dbReference type="Pfam" id="PF00026">
    <property type="entry name" value="Asp"/>
    <property type="match status" value="1"/>
</dbReference>
<name>A0ABQ8QHA7_9AGAR</name>
<protein>
    <submittedName>
        <fullName evidence="5">Aspartic peptidase domain-containing protein</fullName>
    </submittedName>
</protein>
<dbReference type="InterPro" id="IPR033121">
    <property type="entry name" value="PEPTIDASE_A1"/>
</dbReference>
<feature type="chain" id="PRO_5045160580" evidence="3">
    <location>
        <begin position="20"/>
        <end position="532"/>
    </location>
</feature>
<feature type="signal peptide" evidence="3">
    <location>
        <begin position="1"/>
        <end position="19"/>
    </location>
</feature>
<dbReference type="CDD" id="cd05471">
    <property type="entry name" value="pepsin_like"/>
    <property type="match status" value="1"/>
</dbReference>
<reference evidence="5" key="1">
    <citation type="submission" date="2022-08" db="EMBL/GenBank/DDBJ databases">
        <authorList>
            <consortium name="DOE Joint Genome Institute"/>
            <person name="Min B."/>
            <person name="Riley R."/>
            <person name="Sierra-Patev S."/>
            <person name="Naranjo-Ortiz M."/>
            <person name="Looney B."/>
            <person name="Konkel Z."/>
            <person name="Slot J.C."/>
            <person name="Sakamoto Y."/>
            <person name="Steenwyk J.L."/>
            <person name="Rokas A."/>
            <person name="Carro J."/>
            <person name="Camarero S."/>
            <person name="Ferreira P."/>
            <person name="Molpeceres G."/>
            <person name="Ruiz-Duenas F.J."/>
            <person name="Serrano A."/>
            <person name="Henrissat B."/>
            <person name="Drula E."/>
            <person name="Hughes K.W."/>
            <person name="Mata J.L."/>
            <person name="Ishikawa N.K."/>
            <person name="Vargas-Isla R."/>
            <person name="Ushijima S."/>
            <person name="Smith C.A."/>
            <person name="Ahrendt S."/>
            <person name="Andreopoulos W."/>
            <person name="He G."/>
            <person name="Labutti K."/>
            <person name="Lipzen A."/>
            <person name="Ng V."/>
            <person name="Sandor L."/>
            <person name="Barry K."/>
            <person name="Martinez A.T."/>
            <person name="Xiao Y."/>
            <person name="Gibbons J.G."/>
            <person name="Terashima K."/>
            <person name="Hibbett D.S."/>
            <person name="Grigoriev I.V."/>
        </authorList>
    </citation>
    <scope>NUCLEOTIDE SEQUENCE</scope>
    <source>
        <strain evidence="5">TFB10827</strain>
    </source>
</reference>
<keyword evidence="2" id="KW-1133">Transmembrane helix</keyword>
<dbReference type="SUPFAM" id="SSF50630">
    <property type="entry name" value="Acid proteases"/>
    <property type="match status" value="1"/>
</dbReference>
<evidence type="ECO:0000256" key="2">
    <source>
        <dbReference type="SAM" id="Phobius"/>
    </source>
</evidence>
<evidence type="ECO:0000259" key="4">
    <source>
        <dbReference type="PROSITE" id="PS51767"/>
    </source>
</evidence>
<evidence type="ECO:0000256" key="1">
    <source>
        <dbReference type="ARBA" id="ARBA00007447"/>
    </source>
</evidence>
<evidence type="ECO:0000313" key="6">
    <source>
        <dbReference type="Proteomes" id="UP001163828"/>
    </source>
</evidence>
<feature type="transmembrane region" description="Helical" evidence="2">
    <location>
        <begin position="387"/>
        <end position="408"/>
    </location>
</feature>
<dbReference type="InterPro" id="IPR001461">
    <property type="entry name" value="Aspartic_peptidase_A1"/>
</dbReference>
<organism evidence="5 6">
    <name type="scientific">Lentinula boryana</name>
    <dbReference type="NCBI Taxonomy" id="40481"/>
    <lineage>
        <taxon>Eukaryota</taxon>
        <taxon>Fungi</taxon>
        <taxon>Dikarya</taxon>
        <taxon>Basidiomycota</taxon>
        <taxon>Agaricomycotina</taxon>
        <taxon>Agaricomycetes</taxon>
        <taxon>Agaricomycetidae</taxon>
        <taxon>Agaricales</taxon>
        <taxon>Marasmiineae</taxon>
        <taxon>Omphalotaceae</taxon>
        <taxon>Lentinula</taxon>
    </lineage>
</organism>
<comment type="caution">
    <text evidence="5">The sequence shown here is derived from an EMBL/GenBank/DDBJ whole genome shotgun (WGS) entry which is preliminary data.</text>
</comment>
<keyword evidence="2" id="KW-0472">Membrane</keyword>
<dbReference type="PROSITE" id="PS51767">
    <property type="entry name" value="PEPTIDASE_A1"/>
    <property type="match status" value="1"/>
</dbReference>
<gene>
    <name evidence="5" type="ORF">F5050DRAFT_1806407</name>
</gene>
<dbReference type="InterPro" id="IPR021109">
    <property type="entry name" value="Peptidase_aspartic_dom_sf"/>
</dbReference>
<evidence type="ECO:0000313" key="5">
    <source>
        <dbReference type="EMBL" id="KAJ3997884.1"/>
    </source>
</evidence>
<sequence>MRYGFVNCGLLFFSHLVVAAFNKRDTDPSLETLIIPLALDNTPRYSVAVGMSPGPDQQSFSFVLSTGTGYSVVAGVNCDNCDGVSSYNVNQSTTAKQLPDVQSVSLLGTNASGSLIEENCQLTQSNGSPWPYPNQTLIVANTSLNLFSPGISGVFGLGTNGRNGDFSATVFSGWLSRNPGKKNFTYGMMLNPPWNSGANGGVLHWQSPDTAFFEDNVVWKPMSAFNSTSLQSDWFINMDSLSFMNGGAVTVSQSGELITAVDPFESAIIFPQAIAGAIYGGIAGSSLLPSLTTASNKWAIPCDTKMSLTMTFGSLSVPMDETTLVLQSGTVCVGTIEEWSDPEVEEYLLGSTFISLLYLIFSISGSSQGSVGFAHRKSPAKLSAGQVSGIVLGSVTFSVLLVLGFFWYRHCRKERQKRVLPSPFISPPISPNHQGSLDVNQEATAASTSFALSSSFNRNDLVLMSPHSDSREIMAALPSSVYTILRPNHTPAESSFRDIPPPYSHPVTNAITRQALRAQKSQATFQTDITPA</sequence>
<keyword evidence="2" id="KW-0812">Transmembrane</keyword>
<dbReference type="EMBL" id="MU790571">
    <property type="protein sequence ID" value="KAJ3997884.1"/>
    <property type="molecule type" value="Genomic_DNA"/>
</dbReference>
<proteinExistence type="inferred from homology"/>
<accession>A0ABQ8QHA7</accession>
<feature type="domain" description="Peptidase A1" evidence="4">
    <location>
        <begin position="47"/>
        <end position="374"/>
    </location>
</feature>